<evidence type="ECO:0000313" key="3">
    <source>
        <dbReference type="Proteomes" id="UP000051952"/>
    </source>
</evidence>
<dbReference type="Proteomes" id="UP000051952">
    <property type="component" value="Unassembled WGS sequence"/>
</dbReference>
<keyword evidence="3" id="KW-1185">Reference proteome</keyword>
<accession>A0A0S4JJT5</accession>
<evidence type="ECO:0000313" key="2">
    <source>
        <dbReference type="EMBL" id="CUG90618.1"/>
    </source>
</evidence>
<gene>
    <name evidence="2" type="ORF">BSAL_27990</name>
</gene>
<sequence>MKRQRHSITDEAHQPKAVGALNPKSAISPGGRATGSIALSLSMERSLAVSPPESGEPAPVSNLLGRETMTRRKSMRSLKEKEATDEQQNLDLLAKAKKANSSSPSIVAERRIALLLQDPLSVINRVHADIHERERQTGRIDVNETFTHQEGFLYC</sequence>
<name>A0A0S4JJT5_BODSA</name>
<protein>
    <submittedName>
        <fullName evidence="2">Uncharacterized protein</fullName>
    </submittedName>
</protein>
<feature type="region of interest" description="Disordered" evidence="1">
    <location>
        <begin position="1"/>
        <end position="87"/>
    </location>
</feature>
<proteinExistence type="predicted"/>
<organism evidence="2 3">
    <name type="scientific">Bodo saltans</name>
    <name type="common">Flagellated protozoan</name>
    <dbReference type="NCBI Taxonomy" id="75058"/>
    <lineage>
        <taxon>Eukaryota</taxon>
        <taxon>Discoba</taxon>
        <taxon>Euglenozoa</taxon>
        <taxon>Kinetoplastea</taxon>
        <taxon>Metakinetoplastina</taxon>
        <taxon>Eubodonida</taxon>
        <taxon>Bodonidae</taxon>
        <taxon>Bodo</taxon>
    </lineage>
</organism>
<evidence type="ECO:0000256" key="1">
    <source>
        <dbReference type="SAM" id="MobiDB-lite"/>
    </source>
</evidence>
<dbReference type="EMBL" id="CYKH01001851">
    <property type="protein sequence ID" value="CUG90618.1"/>
    <property type="molecule type" value="Genomic_DNA"/>
</dbReference>
<dbReference type="VEuPathDB" id="TriTrypDB:BSAL_27990"/>
<dbReference type="AlphaFoldDB" id="A0A0S4JJT5"/>
<reference evidence="3" key="1">
    <citation type="submission" date="2015-09" db="EMBL/GenBank/DDBJ databases">
        <authorList>
            <consortium name="Pathogen Informatics"/>
        </authorList>
    </citation>
    <scope>NUCLEOTIDE SEQUENCE [LARGE SCALE GENOMIC DNA]</scope>
    <source>
        <strain evidence="3">Lake Konstanz</strain>
    </source>
</reference>